<dbReference type="Pfam" id="PF00893">
    <property type="entry name" value="Multi_Drug_Res"/>
    <property type="match status" value="1"/>
</dbReference>
<dbReference type="GO" id="GO:0022857">
    <property type="term" value="F:transmembrane transporter activity"/>
    <property type="evidence" value="ECO:0007669"/>
    <property type="project" value="InterPro"/>
</dbReference>
<keyword evidence="5 8" id="KW-1133">Transmembrane helix</keyword>
<feature type="transmembrane region" description="Helical" evidence="8">
    <location>
        <begin position="32"/>
        <end position="53"/>
    </location>
</feature>
<dbReference type="Gene3D" id="1.10.3730.20">
    <property type="match status" value="1"/>
</dbReference>
<keyword evidence="2" id="KW-0813">Transport</keyword>
<evidence type="ECO:0000256" key="6">
    <source>
        <dbReference type="ARBA" id="ARBA00023136"/>
    </source>
</evidence>
<comment type="similarity">
    <text evidence="7">Belongs to the drug/metabolite transporter (DMT) superfamily. Small multidrug resistance (SMR) (TC 2.A.7.1) family.</text>
</comment>
<evidence type="ECO:0000256" key="4">
    <source>
        <dbReference type="ARBA" id="ARBA00022692"/>
    </source>
</evidence>
<evidence type="ECO:0000313" key="10">
    <source>
        <dbReference type="EMBL" id="KXX95764.1"/>
    </source>
</evidence>
<dbReference type="RefSeq" id="WP_000539674.1">
    <property type="nucleotide sequence ID" value="NZ_AP022857.1"/>
</dbReference>
<evidence type="ECO:0000313" key="17">
    <source>
        <dbReference type="Proteomes" id="UP000220226"/>
    </source>
</evidence>
<evidence type="ECO:0000313" key="9">
    <source>
        <dbReference type="EMBL" id="KLA23128.1"/>
    </source>
</evidence>
<protein>
    <submittedName>
        <fullName evidence="13">Multidrug efflux SMR transporter</fullName>
    </submittedName>
    <submittedName>
        <fullName evidence="10">Multidrug resistance protein SMR</fullName>
    </submittedName>
    <submittedName>
        <fullName evidence="12">QacE family quaternary ammonium compound efflux SMR transporter</fullName>
    </submittedName>
    <submittedName>
        <fullName evidence="11">Quaternary ammonium compound-resistance protein SugE</fullName>
    </submittedName>
</protein>
<evidence type="ECO:0000313" key="14">
    <source>
        <dbReference type="Proteomes" id="UP000035214"/>
    </source>
</evidence>
<dbReference type="FunFam" id="1.10.3730.20:FF:000004">
    <property type="entry name" value="QacE family quaternary ammonium compound efflux SMR transporter"/>
    <property type="match status" value="1"/>
</dbReference>
<keyword evidence="3" id="KW-1003">Cell membrane</keyword>
<dbReference type="InterPro" id="IPR000390">
    <property type="entry name" value="Small_drug/metabolite_transptr"/>
</dbReference>
<reference evidence="13" key="5">
    <citation type="submission" date="2023-02" db="EMBL/GenBank/DDBJ databases">
        <title>Complete Genome Sequence of Bacillus cereus sensu lato isolate BC38B from pepper closely related to the Bacillus anthracis clade.</title>
        <authorList>
            <person name="Abdelli M."/>
            <person name="Cerar Kisek T."/>
            <person name="Falaise C."/>
            <person name="Cumont A."/>
            <person name="Giraud M."/>
            <person name="Chatoux J."/>
            <person name="Rogee S."/>
            <person name="Dadvisard M."/>
            <person name="Larigauderie G."/>
            <person name="Raynaud F."/>
            <person name="Godic Torkar K."/>
            <person name="Ramisse V."/>
        </authorList>
    </citation>
    <scope>NUCLEOTIDE SEQUENCE</scope>
    <source>
        <strain evidence="13">BC38B</strain>
    </source>
</reference>
<dbReference type="Proteomes" id="UP001163707">
    <property type="component" value="Chromosome"/>
</dbReference>
<reference evidence="10 15" key="3">
    <citation type="submission" date="2015-12" db="EMBL/GenBank/DDBJ databases">
        <title>Bacillus cereus Group isolate.</title>
        <authorList>
            <person name="Kovac J."/>
        </authorList>
    </citation>
    <scope>NUCLEOTIDE SEQUENCE [LARGE SCALE GENOMIC DNA]</scope>
    <source>
        <strain evidence="10 15">FSL W8-0275</strain>
    </source>
</reference>
<name>A0A063CFH4_BACCE</name>
<evidence type="ECO:0000256" key="2">
    <source>
        <dbReference type="ARBA" id="ARBA00022448"/>
    </source>
</evidence>
<evidence type="ECO:0000256" key="5">
    <source>
        <dbReference type="ARBA" id="ARBA00022989"/>
    </source>
</evidence>
<dbReference type="EMBL" id="LCYI01000056">
    <property type="protein sequence ID" value="KLA23128.1"/>
    <property type="molecule type" value="Genomic_DNA"/>
</dbReference>
<dbReference type="EMBL" id="LJKE01000128">
    <property type="protein sequence ID" value="KZD50966.1"/>
    <property type="molecule type" value="Genomic_DNA"/>
</dbReference>
<evidence type="ECO:0000256" key="7">
    <source>
        <dbReference type="RuleBase" id="RU003942"/>
    </source>
</evidence>
<dbReference type="AlphaFoldDB" id="A0A063CFH4"/>
<gene>
    <name evidence="10" type="ORF">AT274_03685</name>
    <name evidence="9" type="ORF">B4077_0696</name>
    <name evidence="11" type="ORF">B4088_6283</name>
    <name evidence="12" type="ORF">CN290_05495</name>
    <name evidence="13" type="ORF">OK229_14200</name>
</gene>
<dbReference type="PANTHER" id="PTHR30561">
    <property type="entry name" value="SMR FAMILY PROTON-DEPENDENT DRUG EFFLUX TRANSPORTER SUGE"/>
    <property type="match status" value="1"/>
</dbReference>
<dbReference type="PATRIC" id="fig|1396.419.peg.3711"/>
<organism evidence="11 16">
    <name type="scientific">Bacillus cereus</name>
    <dbReference type="NCBI Taxonomy" id="1396"/>
    <lineage>
        <taxon>Bacteria</taxon>
        <taxon>Bacillati</taxon>
        <taxon>Bacillota</taxon>
        <taxon>Bacilli</taxon>
        <taxon>Bacillales</taxon>
        <taxon>Bacillaceae</taxon>
        <taxon>Bacillus</taxon>
        <taxon>Bacillus cereus group</taxon>
    </lineage>
</organism>
<dbReference type="GeneID" id="92801787"/>
<evidence type="ECO:0000313" key="16">
    <source>
        <dbReference type="Proteomes" id="UP000076482"/>
    </source>
</evidence>
<dbReference type="EMBL" id="NTQT01000007">
    <property type="protein sequence ID" value="PFC76702.1"/>
    <property type="molecule type" value="Genomic_DNA"/>
</dbReference>
<dbReference type="Proteomes" id="UP000220226">
    <property type="component" value="Unassembled WGS sequence"/>
</dbReference>
<keyword evidence="4 7" id="KW-0812">Transmembrane</keyword>
<dbReference type="SUPFAM" id="SSF103481">
    <property type="entry name" value="Multidrug resistance efflux transporter EmrE"/>
    <property type="match status" value="1"/>
</dbReference>
<sequence>MGWFFVFCAAISEIVGVIGLKMYSKDKTLANGALYIGGFATSFAFLYTSFLFLQVSVAYAVWIGIGTAGAVLLNMFLFGESKSKARIISVALIVCGVTGLKALS</sequence>
<evidence type="ECO:0000256" key="1">
    <source>
        <dbReference type="ARBA" id="ARBA00004651"/>
    </source>
</evidence>
<evidence type="ECO:0000313" key="12">
    <source>
        <dbReference type="EMBL" id="PFC76702.1"/>
    </source>
</evidence>
<evidence type="ECO:0000313" key="13">
    <source>
        <dbReference type="EMBL" id="UYW66954.1"/>
    </source>
</evidence>
<reference evidence="9 14" key="1">
    <citation type="submission" date="2015-04" db="EMBL/GenBank/DDBJ databases">
        <title>Draft Genome Sequences of Eight Spore-Forming Food Isolates of Bacillus cereus Genome sequencing.</title>
        <authorList>
            <person name="Krawcyk A.O."/>
            <person name="de Jong A."/>
            <person name="Eijlander R.T."/>
            <person name="Berendsen E.M."/>
            <person name="Holsappel S."/>
            <person name="Wells-Bennik M."/>
            <person name="Kuipers O.P."/>
        </authorList>
    </citation>
    <scope>NUCLEOTIDE SEQUENCE [LARGE SCALE GENOMIC DNA]</scope>
    <source>
        <strain evidence="9 14">B4077</strain>
    </source>
</reference>
<evidence type="ECO:0000256" key="8">
    <source>
        <dbReference type="SAM" id="Phobius"/>
    </source>
</evidence>
<proteinExistence type="inferred from homology"/>
<dbReference type="Proteomes" id="UP000076482">
    <property type="component" value="Unassembled WGS sequence"/>
</dbReference>
<evidence type="ECO:0000313" key="11">
    <source>
        <dbReference type="EMBL" id="KZD50966.1"/>
    </source>
</evidence>
<feature type="transmembrane region" description="Helical" evidence="8">
    <location>
        <begin position="60"/>
        <end position="79"/>
    </location>
</feature>
<dbReference type="EMBL" id="LOMT01000100">
    <property type="protein sequence ID" value="KXX95764.1"/>
    <property type="molecule type" value="Genomic_DNA"/>
</dbReference>
<evidence type="ECO:0000256" key="3">
    <source>
        <dbReference type="ARBA" id="ARBA00022475"/>
    </source>
</evidence>
<dbReference type="EMBL" id="CP109872">
    <property type="protein sequence ID" value="UYW66954.1"/>
    <property type="molecule type" value="Genomic_DNA"/>
</dbReference>
<dbReference type="GO" id="GO:0005886">
    <property type="term" value="C:plasma membrane"/>
    <property type="evidence" value="ECO:0007669"/>
    <property type="project" value="UniProtKB-SubCell"/>
</dbReference>
<comment type="subcellular location">
    <subcellularLocation>
        <location evidence="1 7">Cell membrane</location>
        <topology evidence="1 7">Multi-pass membrane protein</topology>
    </subcellularLocation>
</comment>
<accession>A0A063CFH4</accession>
<dbReference type="Proteomes" id="UP000075591">
    <property type="component" value="Unassembled WGS sequence"/>
</dbReference>
<keyword evidence="6 8" id="KW-0472">Membrane</keyword>
<dbReference type="InterPro" id="IPR037185">
    <property type="entry name" value="EmrE-like"/>
</dbReference>
<reference evidence="12 17" key="4">
    <citation type="submission" date="2017-09" db="EMBL/GenBank/DDBJ databases">
        <title>Large-scale bioinformatics analysis of Bacillus genomes uncovers conserved roles of natural products in bacterial physiology.</title>
        <authorList>
            <consortium name="Agbiome Team Llc"/>
            <person name="Bleich R.M."/>
            <person name="Grubbs K.J."/>
            <person name="Santa Maria K.C."/>
            <person name="Allen S.E."/>
            <person name="Farag S."/>
            <person name="Shank E.A."/>
            <person name="Bowers A."/>
        </authorList>
    </citation>
    <scope>NUCLEOTIDE SEQUENCE [LARGE SCALE GENOMIC DNA]</scope>
    <source>
        <strain evidence="12 17">AFS025165</strain>
    </source>
</reference>
<evidence type="ECO:0000313" key="15">
    <source>
        <dbReference type="Proteomes" id="UP000075591"/>
    </source>
</evidence>
<dbReference type="InterPro" id="IPR045324">
    <property type="entry name" value="Small_multidrug_res"/>
</dbReference>
<reference evidence="11 16" key="2">
    <citation type="submission" date="2015-09" db="EMBL/GenBank/DDBJ databases">
        <title>Bacillus cereus food isolates.</title>
        <authorList>
            <person name="Boekhorst J."/>
        </authorList>
    </citation>
    <scope>NUCLEOTIDE SEQUENCE [LARGE SCALE GENOMIC DNA]</scope>
    <source>
        <strain evidence="11 16">B4088</strain>
    </source>
</reference>
<dbReference type="Proteomes" id="UP000035214">
    <property type="component" value="Unassembled WGS sequence"/>
</dbReference>
<dbReference type="KEGG" id="bcef:BcrFT9_00768"/>
<dbReference type="PANTHER" id="PTHR30561:SF0">
    <property type="entry name" value="GUANIDINIUM EXPORTER"/>
    <property type="match status" value="1"/>
</dbReference>
<dbReference type="OMA" id="RISHGHR"/>